<protein>
    <submittedName>
        <fullName evidence="3">Glycosyltransferase, WecB/TagA/CpsF family</fullName>
    </submittedName>
</protein>
<dbReference type="RefSeq" id="WP_027296374.1">
    <property type="nucleotide sequence ID" value="NZ_CABMJZ010000032.1"/>
</dbReference>
<evidence type="ECO:0000256" key="2">
    <source>
        <dbReference type="ARBA" id="ARBA00022679"/>
    </source>
</evidence>
<dbReference type="OrthoDB" id="1770743at2"/>
<dbReference type="Pfam" id="PF03808">
    <property type="entry name" value="Glyco_tran_WecG"/>
    <property type="match status" value="1"/>
</dbReference>
<evidence type="ECO:0000313" key="3">
    <source>
        <dbReference type="EMBL" id="TLC98670.1"/>
    </source>
</evidence>
<dbReference type="AlphaFoldDB" id="A0A4U8Q1V8"/>
<evidence type="ECO:0000256" key="1">
    <source>
        <dbReference type="ARBA" id="ARBA00022676"/>
    </source>
</evidence>
<dbReference type="PANTHER" id="PTHR34136:SF1">
    <property type="entry name" value="UDP-N-ACETYL-D-MANNOSAMINURONIC ACID TRANSFERASE"/>
    <property type="match status" value="1"/>
</dbReference>
<dbReference type="GO" id="GO:0016758">
    <property type="term" value="F:hexosyltransferase activity"/>
    <property type="evidence" value="ECO:0007669"/>
    <property type="project" value="TreeGrafter"/>
</dbReference>
<dbReference type="Proteomes" id="UP000306509">
    <property type="component" value="Unassembled WGS sequence"/>
</dbReference>
<dbReference type="EMBL" id="QGQD01000086">
    <property type="protein sequence ID" value="TLC98670.1"/>
    <property type="molecule type" value="Genomic_DNA"/>
</dbReference>
<sequence length="226" mass="25379">MNENIEILGIKIDNDSVEEAVNKVAGFLERDSLSTVGMIFANVLVEAVKEPGWTDKMGTMDLNIIGDKEVWKVCGEELKQSLEEIEDNSFLKGICSYAMEHNKTVALLTEKDSERLIFQKHMKKQHRGLNIVGTFSLDDATEDEDSIVNLLNASAEDIIIAAIPSPYEEEFLMGCRQKLGARVWIGMGQTATSLMNVESKVNFLGKLIEKRIFKRKVSKYQSEKGE</sequence>
<keyword evidence="2 3" id="KW-0808">Transferase</keyword>
<reference evidence="3 4" key="1">
    <citation type="journal article" date="2019" name="Anaerobe">
        <title>Detection of Robinsoniella peoriensis in multiple bone samples of a trauma patient.</title>
        <authorList>
            <person name="Schrottner P."/>
            <person name="Hartwich K."/>
            <person name="Bunk B."/>
            <person name="Schober I."/>
            <person name="Helbig S."/>
            <person name="Rudolph W.W."/>
            <person name="Gunzer F."/>
        </authorList>
    </citation>
    <scope>NUCLEOTIDE SEQUENCE [LARGE SCALE GENOMIC DNA]</scope>
    <source>
        <strain evidence="3 4">DSM 106044</strain>
    </source>
</reference>
<comment type="caution">
    <text evidence="3">The sequence shown here is derived from an EMBL/GenBank/DDBJ whole genome shotgun (WGS) entry which is preliminary data.</text>
</comment>
<proteinExistence type="predicted"/>
<keyword evidence="4" id="KW-1185">Reference proteome</keyword>
<keyword evidence="1" id="KW-0328">Glycosyltransferase</keyword>
<accession>A0A4U8Q1V8</accession>
<dbReference type="InterPro" id="IPR004629">
    <property type="entry name" value="WecG_TagA_CpsF"/>
</dbReference>
<name>A0A4U8Q1V8_9FIRM</name>
<dbReference type="PANTHER" id="PTHR34136">
    <property type="match status" value="1"/>
</dbReference>
<dbReference type="STRING" id="180332.GCA_000797495_00396"/>
<evidence type="ECO:0000313" key="4">
    <source>
        <dbReference type="Proteomes" id="UP000306509"/>
    </source>
</evidence>
<gene>
    <name evidence="3" type="ORF">DSM106044_04421</name>
</gene>
<organism evidence="3 4">
    <name type="scientific">Robinsoniella peoriensis</name>
    <dbReference type="NCBI Taxonomy" id="180332"/>
    <lineage>
        <taxon>Bacteria</taxon>
        <taxon>Bacillati</taxon>
        <taxon>Bacillota</taxon>
        <taxon>Clostridia</taxon>
        <taxon>Lachnospirales</taxon>
        <taxon>Lachnospiraceae</taxon>
        <taxon>Robinsoniella</taxon>
    </lineage>
</organism>